<dbReference type="InterPro" id="IPR001878">
    <property type="entry name" value="Znf_CCHC"/>
</dbReference>
<feature type="compositionally biased region" description="Low complexity" evidence="1">
    <location>
        <begin position="1158"/>
        <end position="1181"/>
    </location>
</feature>
<keyword evidence="3" id="KW-0808">Transferase</keyword>
<keyword evidence="3" id="KW-0695">RNA-directed DNA polymerase</keyword>
<feature type="domain" description="CCHC-type" evidence="2">
    <location>
        <begin position="157"/>
        <end position="173"/>
    </location>
</feature>
<keyword evidence="3" id="KW-0548">Nucleotidyltransferase</keyword>
<feature type="region of interest" description="Disordered" evidence="1">
    <location>
        <begin position="1144"/>
        <end position="1190"/>
    </location>
</feature>
<feature type="domain" description="CCHC-type" evidence="2">
    <location>
        <begin position="325"/>
        <end position="341"/>
    </location>
</feature>
<feature type="compositionally biased region" description="Basic and acidic residues" evidence="1">
    <location>
        <begin position="617"/>
        <end position="631"/>
    </location>
</feature>
<proteinExistence type="predicted"/>
<name>A0A6L2NWY5_TANCI</name>
<organism evidence="3">
    <name type="scientific">Tanacetum cinerariifolium</name>
    <name type="common">Dalmatian daisy</name>
    <name type="synonym">Chrysanthemum cinerariifolium</name>
    <dbReference type="NCBI Taxonomy" id="118510"/>
    <lineage>
        <taxon>Eukaryota</taxon>
        <taxon>Viridiplantae</taxon>
        <taxon>Streptophyta</taxon>
        <taxon>Embryophyta</taxon>
        <taxon>Tracheophyta</taxon>
        <taxon>Spermatophyta</taxon>
        <taxon>Magnoliopsida</taxon>
        <taxon>eudicotyledons</taxon>
        <taxon>Gunneridae</taxon>
        <taxon>Pentapetalae</taxon>
        <taxon>asterids</taxon>
        <taxon>campanulids</taxon>
        <taxon>Asterales</taxon>
        <taxon>Asteraceae</taxon>
        <taxon>Asteroideae</taxon>
        <taxon>Anthemideae</taxon>
        <taxon>Anthemidinae</taxon>
        <taxon>Tanacetum</taxon>
    </lineage>
</organism>
<feature type="compositionally biased region" description="Basic and acidic residues" evidence="1">
    <location>
        <begin position="1144"/>
        <end position="1153"/>
    </location>
</feature>
<evidence type="ECO:0000259" key="2">
    <source>
        <dbReference type="SMART" id="SM00343"/>
    </source>
</evidence>
<gene>
    <name evidence="3" type="ORF">Tci_062688</name>
</gene>
<sequence length="1230" mass="137982">MLLDNSAEARLILLSHINAAKEVILNEDSPIPTRVVDGVLQPVAPTTAEQKLARKNELKARGPTIQNLAFVSSTNTDSTTESVSAAASVSAVCAKLPVTSLLNVDSLSNAITYSLFASQSTNPQLDNEDLKRFLQKTGRNLGANGPTYMGFDMSKVKCYNYHMRGHFARECRSAKDSRRHGSYEWSYQAEEEPVNYALMAFSSSSSFSDTESDCESWPPSSLYNRFQPSGGYHAVPPPYTGTFMPPKPNLVFNTALTVVEADHLTFNDESETKASQIVPSFVQSSKQVKSPRHSIQPVKKSIPAATLKQASLKSASSGKRRNRKACFVCKSIDHLIKDCDYHAKKMAQPTPRNYTHMGDHKQYASLTHTNPQKHMVPVAVLTHSKPVSMAAVRPVSAVMPKINVTQPKHVHPVVTKTKSPMRRNITRSLSLKTSTSPPRVTIVQALVGNPQYALKDKRVIDCEFSRHMIGNMSYLSDFEELNDRYVAFGGNPKGGKISGKGKTKTDLLLPIPFWVEAVNTACYVQNRVLVTKPYNKTPYELLHGRIPSIGFMRPFGCLVTILNTLDPLGKFKGKSFGFTNPQNYDGDAAFDGKEHDFDAKKPESEVILSPSSSAQSRKQDDKTKKEAKGKSPVESLTGYRDLRAEIEDCSNNNSNEVNAAELEDITYSDDDNDVGEEADFNNLETSITEEPKRVHQALKDPSWIEAMVYQMDVKSAFLYGTIKEEVYVCQALEFEHLDHPDKVYIKILELDDERQVPDEFYEGTHFLCGSSIKQNKDGIFISQHKYVAEILRKFGLPEGKSANTPIDTEKPLLKDLDYEDVDVHTYSTTESVSAAASVSDVCAKMHVSSLPNVDSLTEEEPANYALMAFSFSSSSYDNEVLSCSKASSKAYAQLHSQYDKLTADFRKSQFGVISDQTGLESVEARLLIYKQNESVFEENIKLLNIEGQLRDNALVTLRQKLEKAEQERDDLKLKTMSSPDHSTSNNEDEFSSNILDYVSTIPDYSPASSGKTYSNASNNPIVFSRSKCVKEDRVTFATGTLTNDVLSWWNAYAQPIGIEQANKIAWTELKRLITNKRFQELAQLCPNMVPNSKKLIEVFIEGLPRSIEGNVTASKPQTLEEVITITQRLVEQVIKHQYAQEVDDHKRKFENRKNTTGNYNNRSNNHNNNNFQDNHNNNNRNHNYHHQQNKRQEAIRVYDVNLTKDSWFATKWATRPSTAKNKRPAYNQYP</sequence>
<dbReference type="SMART" id="SM00343">
    <property type="entry name" value="ZnF_C2HC"/>
    <property type="match status" value="2"/>
</dbReference>
<evidence type="ECO:0000313" key="3">
    <source>
        <dbReference type="EMBL" id="GEU90710.1"/>
    </source>
</evidence>
<dbReference type="GO" id="GO:0008270">
    <property type="term" value="F:zinc ion binding"/>
    <property type="evidence" value="ECO:0007669"/>
    <property type="project" value="InterPro"/>
</dbReference>
<accession>A0A6L2NWY5</accession>
<dbReference type="GO" id="GO:0003964">
    <property type="term" value="F:RNA-directed DNA polymerase activity"/>
    <property type="evidence" value="ECO:0007669"/>
    <property type="project" value="UniProtKB-KW"/>
</dbReference>
<dbReference type="GO" id="GO:0003676">
    <property type="term" value="F:nucleic acid binding"/>
    <property type="evidence" value="ECO:0007669"/>
    <property type="project" value="InterPro"/>
</dbReference>
<evidence type="ECO:0000256" key="1">
    <source>
        <dbReference type="SAM" id="MobiDB-lite"/>
    </source>
</evidence>
<dbReference type="SUPFAM" id="SSF57756">
    <property type="entry name" value="Retrovirus zinc finger-like domains"/>
    <property type="match status" value="1"/>
</dbReference>
<comment type="caution">
    <text evidence="3">The sequence shown here is derived from an EMBL/GenBank/DDBJ whole genome shotgun (WGS) entry which is preliminary data.</text>
</comment>
<protein>
    <submittedName>
        <fullName evidence="3">Reverse transcriptase domain-containing protein</fullName>
    </submittedName>
</protein>
<dbReference type="InterPro" id="IPR036875">
    <property type="entry name" value="Znf_CCHC_sf"/>
</dbReference>
<feature type="compositionally biased region" description="Polar residues" evidence="1">
    <location>
        <begin position="975"/>
        <end position="985"/>
    </location>
</feature>
<dbReference type="AlphaFoldDB" id="A0A6L2NWY5"/>
<dbReference type="EMBL" id="BKCJ010010244">
    <property type="protein sequence ID" value="GEU90710.1"/>
    <property type="molecule type" value="Genomic_DNA"/>
</dbReference>
<dbReference type="SUPFAM" id="SSF53098">
    <property type="entry name" value="Ribonuclease H-like"/>
    <property type="match status" value="1"/>
</dbReference>
<dbReference type="InterPro" id="IPR012337">
    <property type="entry name" value="RNaseH-like_sf"/>
</dbReference>
<feature type="region of interest" description="Disordered" evidence="1">
    <location>
        <begin position="968"/>
        <end position="989"/>
    </location>
</feature>
<reference evidence="3" key="1">
    <citation type="journal article" date="2019" name="Sci. Rep.">
        <title>Draft genome of Tanacetum cinerariifolium, the natural source of mosquito coil.</title>
        <authorList>
            <person name="Yamashiro T."/>
            <person name="Shiraishi A."/>
            <person name="Satake H."/>
            <person name="Nakayama K."/>
        </authorList>
    </citation>
    <scope>NUCLEOTIDE SEQUENCE</scope>
</reference>
<feature type="region of interest" description="Disordered" evidence="1">
    <location>
        <begin position="603"/>
        <end position="634"/>
    </location>
</feature>